<dbReference type="PATRIC" id="fig|1303.86.peg.1108"/>
<reference evidence="1 2" key="1">
    <citation type="submission" date="2016-01" db="EMBL/GenBank/DDBJ databases">
        <title>Highly variable Streptococcus oralis are common among viridans streptococci isolated from primates.</title>
        <authorList>
            <person name="Denapaite D."/>
            <person name="Rieger M."/>
            <person name="Koendgen S."/>
            <person name="Brueckner R."/>
            <person name="Ochigava I."/>
            <person name="Kappeler P."/>
            <person name="Maetz-Rensing K."/>
            <person name="Leendertz F."/>
            <person name="Hakenbeck R."/>
        </authorList>
    </citation>
    <scope>NUCLEOTIDE SEQUENCE [LARGE SCALE GENOMIC DNA]</scope>
    <source>
        <strain evidence="1 2">DD25</strain>
    </source>
</reference>
<accession>A0A139QZ58</accession>
<dbReference type="EMBL" id="LQZC01000010">
    <property type="protein sequence ID" value="KXU07623.1"/>
    <property type="molecule type" value="Genomic_DNA"/>
</dbReference>
<evidence type="ECO:0000313" key="2">
    <source>
        <dbReference type="Proteomes" id="UP000071369"/>
    </source>
</evidence>
<organism evidence="1 2">
    <name type="scientific">Streptococcus oralis</name>
    <dbReference type="NCBI Taxonomy" id="1303"/>
    <lineage>
        <taxon>Bacteria</taxon>
        <taxon>Bacillati</taxon>
        <taxon>Bacillota</taxon>
        <taxon>Bacilli</taxon>
        <taxon>Lactobacillales</taxon>
        <taxon>Streptococcaceae</taxon>
        <taxon>Streptococcus</taxon>
    </lineage>
</organism>
<name>A0A139QZ58_STROR</name>
<comment type="caution">
    <text evidence="1">The sequence shown here is derived from an EMBL/GenBank/DDBJ whole genome shotgun (WGS) entry which is preliminary data.</text>
</comment>
<proteinExistence type="predicted"/>
<protein>
    <submittedName>
        <fullName evidence="1">Uncharacterized protein</fullName>
    </submittedName>
</protein>
<gene>
    <name evidence="1" type="ORF">SORDD25_01080</name>
</gene>
<evidence type="ECO:0000313" key="1">
    <source>
        <dbReference type="EMBL" id="KXU07623.1"/>
    </source>
</evidence>
<dbReference type="Proteomes" id="UP000071369">
    <property type="component" value="Unassembled WGS sequence"/>
</dbReference>
<sequence>MSPIWSDITLLLSLFRKGMSKHENIIKKSKKIKSFLLTMILKVLY</sequence>
<dbReference type="AlphaFoldDB" id="A0A139QZ58"/>